<comment type="caution">
    <text evidence="1">The sequence shown here is derived from an EMBL/GenBank/DDBJ whole genome shotgun (WGS) entry which is preliminary data.</text>
</comment>
<keyword evidence="2" id="KW-1185">Reference proteome</keyword>
<organism evidence="1 2">
    <name type="scientific">Echinicola rosea</name>
    <dbReference type="NCBI Taxonomy" id="1807691"/>
    <lineage>
        <taxon>Bacteria</taxon>
        <taxon>Pseudomonadati</taxon>
        <taxon>Bacteroidota</taxon>
        <taxon>Cytophagia</taxon>
        <taxon>Cytophagales</taxon>
        <taxon>Cyclobacteriaceae</taxon>
        <taxon>Echinicola</taxon>
    </lineage>
</organism>
<dbReference type="RefSeq" id="WP_137403790.1">
    <property type="nucleotide sequence ID" value="NZ_BMIU01000024.1"/>
</dbReference>
<proteinExistence type="predicted"/>
<reference evidence="2" key="1">
    <citation type="journal article" date="2019" name="Int. J. Syst. Evol. Microbiol.">
        <title>The Global Catalogue of Microorganisms (GCM) 10K type strain sequencing project: providing services to taxonomists for standard genome sequencing and annotation.</title>
        <authorList>
            <consortium name="The Broad Institute Genomics Platform"/>
            <consortium name="The Broad Institute Genome Sequencing Center for Infectious Disease"/>
            <person name="Wu L."/>
            <person name="Ma J."/>
        </authorList>
    </citation>
    <scope>NUCLEOTIDE SEQUENCE [LARGE SCALE GENOMIC DNA]</scope>
    <source>
        <strain evidence="2">CGMCC 1.15407</strain>
    </source>
</reference>
<dbReference type="EMBL" id="BMIU01000024">
    <property type="protein sequence ID" value="GGF46315.1"/>
    <property type="molecule type" value="Genomic_DNA"/>
</dbReference>
<gene>
    <name evidence="1" type="ORF">GCM10011339_38540</name>
</gene>
<dbReference type="Proteomes" id="UP000647339">
    <property type="component" value="Unassembled WGS sequence"/>
</dbReference>
<evidence type="ECO:0000313" key="2">
    <source>
        <dbReference type="Proteomes" id="UP000647339"/>
    </source>
</evidence>
<sequence>MPINDNKMYKRKKAPKMVALHEFGAAVSSDTFAVDRNPAHFVARTGVEPVSAAADMNPAALIRV</sequence>
<evidence type="ECO:0000313" key="1">
    <source>
        <dbReference type="EMBL" id="GGF46315.1"/>
    </source>
</evidence>
<accession>A0ABQ1VAP5</accession>
<name>A0ABQ1VAP5_9BACT</name>
<protein>
    <submittedName>
        <fullName evidence="1">Uncharacterized protein</fullName>
    </submittedName>
</protein>